<proteinExistence type="predicted"/>
<reference evidence="1 2" key="1">
    <citation type="journal article" date="2014" name="PLoS Genet.">
        <title>Phylogenetically driven sequencing of extremely halophilic archaea reveals strategies for static and dynamic osmo-response.</title>
        <authorList>
            <person name="Becker E.A."/>
            <person name="Seitzer P.M."/>
            <person name="Tritt A."/>
            <person name="Larsen D."/>
            <person name="Krusor M."/>
            <person name="Yao A.I."/>
            <person name="Wu D."/>
            <person name="Madern D."/>
            <person name="Eisen J.A."/>
            <person name="Darling A.E."/>
            <person name="Facciotti M.T."/>
        </authorList>
    </citation>
    <scope>NUCLEOTIDE SEQUENCE [LARGE SCALE GENOMIC DNA]</scope>
    <source>
        <strain evidence="1 2">JCM 10989</strain>
    </source>
</reference>
<gene>
    <name evidence="1" type="ORF">C483_02221</name>
</gene>
<dbReference type="AlphaFoldDB" id="M0AB96"/>
<dbReference type="Proteomes" id="UP000011519">
    <property type="component" value="Unassembled WGS sequence"/>
</dbReference>
<name>M0AB96_9EURY</name>
<protein>
    <recommendedName>
        <fullName evidence="3">Zinc-ribbon domain-containing protein</fullName>
    </recommendedName>
</protein>
<dbReference type="SUPFAM" id="SSF57802">
    <property type="entry name" value="Rubredoxin-like"/>
    <property type="match status" value="1"/>
</dbReference>
<organism evidence="1 2">
    <name type="scientific">Natrialba hulunbeirensis JCM 10989</name>
    <dbReference type="NCBI Taxonomy" id="1227493"/>
    <lineage>
        <taxon>Archaea</taxon>
        <taxon>Methanobacteriati</taxon>
        <taxon>Methanobacteriota</taxon>
        <taxon>Stenosarchaea group</taxon>
        <taxon>Halobacteria</taxon>
        <taxon>Halobacteriales</taxon>
        <taxon>Natrialbaceae</taxon>
        <taxon>Natrialba</taxon>
    </lineage>
</organism>
<evidence type="ECO:0000313" key="2">
    <source>
        <dbReference type="Proteomes" id="UP000011519"/>
    </source>
</evidence>
<dbReference type="Gene3D" id="2.20.28.30">
    <property type="entry name" value="RNA polymerase ii, chain L"/>
    <property type="match status" value="1"/>
</dbReference>
<accession>M0AB96</accession>
<evidence type="ECO:0000313" key="1">
    <source>
        <dbReference type="EMBL" id="ELY95142.1"/>
    </source>
</evidence>
<dbReference type="EMBL" id="AOIM01000009">
    <property type="protein sequence ID" value="ELY95142.1"/>
    <property type="molecule type" value="Genomic_DNA"/>
</dbReference>
<evidence type="ECO:0008006" key="3">
    <source>
        <dbReference type="Google" id="ProtNLM"/>
    </source>
</evidence>
<sequence>MLFDDLNRLLARTSQTEVVYECRRCGTTVDSDAETCPACESDAIVQHRIS</sequence>
<keyword evidence="2" id="KW-1185">Reference proteome</keyword>
<comment type="caution">
    <text evidence="1">The sequence shown here is derived from an EMBL/GenBank/DDBJ whole genome shotgun (WGS) entry which is preliminary data.</text>
</comment>